<gene>
    <name evidence="1" type="ORF">F511_24494</name>
</gene>
<proteinExistence type="predicted"/>
<evidence type="ECO:0000313" key="1">
    <source>
        <dbReference type="EMBL" id="KZV37803.1"/>
    </source>
</evidence>
<reference evidence="1 2" key="1">
    <citation type="journal article" date="2015" name="Proc. Natl. Acad. Sci. U.S.A.">
        <title>The resurrection genome of Boea hygrometrica: A blueprint for survival of dehydration.</title>
        <authorList>
            <person name="Xiao L."/>
            <person name="Yang G."/>
            <person name="Zhang L."/>
            <person name="Yang X."/>
            <person name="Zhao S."/>
            <person name="Ji Z."/>
            <person name="Zhou Q."/>
            <person name="Hu M."/>
            <person name="Wang Y."/>
            <person name="Chen M."/>
            <person name="Xu Y."/>
            <person name="Jin H."/>
            <person name="Xiao X."/>
            <person name="Hu G."/>
            <person name="Bao F."/>
            <person name="Hu Y."/>
            <person name="Wan P."/>
            <person name="Li L."/>
            <person name="Deng X."/>
            <person name="Kuang T."/>
            <person name="Xiang C."/>
            <person name="Zhu J.K."/>
            <person name="Oliver M.J."/>
            <person name="He Y."/>
        </authorList>
    </citation>
    <scope>NUCLEOTIDE SEQUENCE [LARGE SCALE GENOMIC DNA]</scope>
    <source>
        <strain evidence="2">cv. XS01</strain>
    </source>
</reference>
<keyword evidence="2" id="KW-1185">Reference proteome</keyword>
<name>A0A2Z7BTA9_9LAMI</name>
<evidence type="ECO:0000313" key="2">
    <source>
        <dbReference type="Proteomes" id="UP000250235"/>
    </source>
</evidence>
<accession>A0A2Z7BTA9</accession>
<protein>
    <submittedName>
        <fullName evidence="1">Uncharacterized protein</fullName>
    </submittedName>
</protein>
<sequence>MTGSPKLLSDVTPCKGAKIMFGDNSHEPVDCQRNLDAQPNNAPRDLMDPSIHHQISEIQNANTS</sequence>
<organism evidence="1 2">
    <name type="scientific">Dorcoceras hygrometricum</name>
    <dbReference type="NCBI Taxonomy" id="472368"/>
    <lineage>
        <taxon>Eukaryota</taxon>
        <taxon>Viridiplantae</taxon>
        <taxon>Streptophyta</taxon>
        <taxon>Embryophyta</taxon>
        <taxon>Tracheophyta</taxon>
        <taxon>Spermatophyta</taxon>
        <taxon>Magnoliopsida</taxon>
        <taxon>eudicotyledons</taxon>
        <taxon>Gunneridae</taxon>
        <taxon>Pentapetalae</taxon>
        <taxon>asterids</taxon>
        <taxon>lamiids</taxon>
        <taxon>Lamiales</taxon>
        <taxon>Gesneriaceae</taxon>
        <taxon>Didymocarpoideae</taxon>
        <taxon>Trichosporeae</taxon>
        <taxon>Loxocarpinae</taxon>
        <taxon>Dorcoceras</taxon>
    </lineage>
</organism>
<dbReference type="AlphaFoldDB" id="A0A2Z7BTA9"/>
<dbReference type="Proteomes" id="UP000250235">
    <property type="component" value="Unassembled WGS sequence"/>
</dbReference>
<dbReference type="EMBL" id="KV002487">
    <property type="protein sequence ID" value="KZV37803.1"/>
    <property type="molecule type" value="Genomic_DNA"/>
</dbReference>